<feature type="transmembrane region" description="Helical" evidence="1">
    <location>
        <begin position="72"/>
        <end position="93"/>
    </location>
</feature>
<organism evidence="2 3">
    <name type="scientific">Vibrio owensii CAIM 1854 = LMG 25443</name>
    <dbReference type="NCBI Taxonomy" id="1229493"/>
    <lineage>
        <taxon>Bacteria</taxon>
        <taxon>Pseudomonadati</taxon>
        <taxon>Pseudomonadota</taxon>
        <taxon>Gammaproteobacteria</taxon>
        <taxon>Vibrionales</taxon>
        <taxon>Vibrionaceae</taxon>
        <taxon>Vibrio</taxon>
    </lineage>
</organism>
<feature type="transmembrane region" description="Helical" evidence="1">
    <location>
        <begin position="127"/>
        <end position="153"/>
    </location>
</feature>
<dbReference type="AlphaFoldDB" id="A0A0C1ZB04"/>
<proteinExistence type="predicted"/>
<dbReference type="RefSeq" id="WP_020194521.1">
    <property type="nucleotide sequence ID" value="NZ_BAOH01000005.1"/>
</dbReference>
<accession>A0A0C1ZB04</accession>
<keyword evidence="1" id="KW-0812">Transmembrane</keyword>
<evidence type="ECO:0000313" key="3">
    <source>
        <dbReference type="Proteomes" id="UP000031586"/>
    </source>
</evidence>
<feature type="transmembrane region" description="Helical" evidence="1">
    <location>
        <begin position="173"/>
        <end position="195"/>
    </location>
</feature>
<dbReference type="EMBL" id="JPRD01000015">
    <property type="protein sequence ID" value="KIF53324.1"/>
    <property type="molecule type" value="Genomic_DNA"/>
</dbReference>
<name>A0A0C1ZB04_9VIBR</name>
<keyword evidence="1" id="KW-1133">Transmembrane helix</keyword>
<dbReference type="Proteomes" id="UP000031586">
    <property type="component" value="Unassembled WGS sequence"/>
</dbReference>
<comment type="caution">
    <text evidence="2">The sequence shown here is derived from an EMBL/GenBank/DDBJ whole genome shotgun (WGS) entry which is preliminary data.</text>
</comment>
<dbReference type="PATRIC" id="fig|1229493.5.peg.1168"/>
<protein>
    <submittedName>
        <fullName evidence="2">Uncharacterized protein</fullName>
    </submittedName>
</protein>
<evidence type="ECO:0000313" key="2">
    <source>
        <dbReference type="EMBL" id="KIF53324.1"/>
    </source>
</evidence>
<sequence length="293" mass="33082">MTKQKLINYPIIGLKSLATKFLGTLATLAVIYALSYVFYILANFPSIAFDVVEGKTDYLTIWGNVSNKLADIVHYIFGLVFMLWLLNEVLTLIGTTPPYIEFRNHAKNNYDAIIGSSIWQWFSKSKFFCITTGAQAAAFIMVFIYILMMIAGFCYVAKGELTVPELVSRVFTFKFFFAVSVIAGIAFVFGTAFAYKDIETLTQQAEVESGKLKVLSVELEVGTADRKEGNFALVFKTEKGSYKTEHRGNAQKAVITYLEEYAKLHKKTLPEWIYNATDLHPKHIENMKEVAIQ</sequence>
<gene>
    <name evidence="2" type="ORF">H735_10395</name>
</gene>
<feature type="transmembrane region" description="Helical" evidence="1">
    <location>
        <begin position="21"/>
        <end position="42"/>
    </location>
</feature>
<keyword evidence="1" id="KW-0472">Membrane</keyword>
<reference evidence="2 3" key="1">
    <citation type="submission" date="2014-07" db="EMBL/GenBank/DDBJ databases">
        <title>Unique and conserved regions in Vibrio harveyi and related species in comparison with the shrimp pathogen Vibrio harveyi CAIM 1792.</title>
        <authorList>
            <person name="Espinoza-Valles I."/>
            <person name="Vora G."/>
            <person name="Leekitcharoenphon P."/>
            <person name="Ussery D."/>
            <person name="Hoj L."/>
            <person name="Gomez-Gil B."/>
        </authorList>
    </citation>
    <scope>NUCLEOTIDE SEQUENCE [LARGE SCALE GENOMIC DNA]</scope>
    <source>
        <strain evidence="3">CAIM 1854 / LMG 25443</strain>
    </source>
</reference>
<evidence type="ECO:0000256" key="1">
    <source>
        <dbReference type="SAM" id="Phobius"/>
    </source>
</evidence>